<comment type="caution">
    <text evidence="1">The sequence shown here is derived from an EMBL/GenBank/DDBJ whole genome shotgun (WGS) entry which is preliminary data.</text>
</comment>
<sequence>MQRVLNAWRKLRMARAKEGHEYTAQELQEVLMKMRKLGQRGVSLEQFKKSSLVENLRSPMQFHVLGNMIYNNAADNNEEIQKALHVWKIAMNQGSEKAKYSYAVCMKKGIGVLMVIYLYRLVGFPKKDVTGATKLFQELTASGHGWGTFAYANALCNGDGTRKNEKKAFELYRKCAEGGIPPAFMNICNMYTYGKGTKKVNGLMIVA</sequence>
<protein>
    <submittedName>
        <fullName evidence="1">Uncharacterized protein</fullName>
    </submittedName>
</protein>
<accession>A0ACC0W6A0</accession>
<dbReference type="EMBL" id="CM047582">
    <property type="protein sequence ID" value="KAI9914264.1"/>
    <property type="molecule type" value="Genomic_DNA"/>
</dbReference>
<evidence type="ECO:0000313" key="1">
    <source>
        <dbReference type="EMBL" id="KAI9914264.1"/>
    </source>
</evidence>
<proteinExistence type="predicted"/>
<evidence type="ECO:0000313" key="2">
    <source>
        <dbReference type="Proteomes" id="UP001163321"/>
    </source>
</evidence>
<dbReference type="Proteomes" id="UP001163321">
    <property type="component" value="Chromosome 3"/>
</dbReference>
<reference evidence="1 2" key="1">
    <citation type="journal article" date="2022" name="bioRxiv">
        <title>The genome of the oomycete Peronosclerospora sorghi, a cosmopolitan pathogen of maize and sorghum, is inflated with dispersed pseudogenes.</title>
        <authorList>
            <person name="Fletcher K."/>
            <person name="Martin F."/>
            <person name="Isakeit T."/>
            <person name="Cavanaugh K."/>
            <person name="Magill C."/>
            <person name="Michelmore R."/>
        </authorList>
    </citation>
    <scope>NUCLEOTIDE SEQUENCE [LARGE SCALE GENOMIC DNA]</scope>
    <source>
        <strain evidence="1">P6</strain>
    </source>
</reference>
<keyword evidence="2" id="KW-1185">Reference proteome</keyword>
<gene>
    <name evidence="1" type="ORF">PsorP6_008332</name>
</gene>
<name>A0ACC0W6A0_9STRA</name>
<organism evidence="1 2">
    <name type="scientific">Peronosclerospora sorghi</name>
    <dbReference type="NCBI Taxonomy" id="230839"/>
    <lineage>
        <taxon>Eukaryota</taxon>
        <taxon>Sar</taxon>
        <taxon>Stramenopiles</taxon>
        <taxon>Oomycota</taxon>
        <taxon>Peronosporomycetes</taxon>
        <taxon>Peronosporales</taxon>
        <taxon>Peronosporaceae</taxon>
        <taxon>Peronosclerospora</taxon>
    </lineage>
</organism>